<dbReference type="Proteomes" id="UP001386955">
    <property type="component" value="Unassembled WGS sequence"/>
</dbReference>
<evidence type="ECO:0000313" key="4">
    <source>
        <dbReference type="Proteomes" id="UP001386955"/>
    </source>
</evidence>
<dbReference type="PROSITE" id="PS50891">
    <property type="entry name" value="LOB"/>
    <property type="match status" value="1"/>
</dbReference>
<reference evidence="3 4" key="1">
    <citation type="submission" date="2024-01" db="EMBL/GenBank/DDBJ databases">
        <title>The genomes of 5 underutilized Papilionoideae crops provide insights into root nodulation and disease resistanc.</title>
        <authorList>
            <person name="Jiang F."/>
        </authorList>
    </citation>
    <scope>NUCLEOTIDE SEQUENCE [LARGE SCALE GENOMIC DNA]</scope>
    <source>
        <strain evidence="3">DUOXIRENSHENG_FW03</strain>
        <tissue evidence="3">Leaves</tissue>
    </source>
</reference>
<sequence length="293" mass="32108">MIEKASFLLIMDTSHHLPPVSGATVPGGNKQSQQKELALSGDCYKGSNLKLSLDKIFPSLTTDIIDTKAVEKLGTMTGFRSSCGACKFLRRKCMSDCVFAPYFSYDQAATHFAAVHKIYGASNVSRLLSHLPIQNRSDAAITISYEALARMQDPIYGCVSHIYTLQQQVASLQEEIDALGSLMANSTVSVVNCGRVQAPMNSNNGAQYNILQHDAARTQYCQNNLANFLSQEGSATGYQSLDSQMDIELPNAHVEEPSFGDSNSNPLEQFLSGIDQEVFVNHPWFKHNADINN</sequence>
<comment type="similarity">
    <text evidence="1">Belongs to the LOB domain-containing protein family.</text>
</comment>
<accession>A0AAN9X9J9</accession>
<dbReference type="AlphaFoldDB" id="A0AAN9X9J9"/>
<dbReference type="Pfam" id="PF03195">
    <property type="entry name" value="LOB"/>
    <property type="match status" value="1"/>
</dbReference>
<keyword evidence="4" id="KW-1185">Reference proteome</keyword>
<dbReference type="GO" id="GO:0009755">
    <property type="term" value="P:hormone-mediated signaling pathway"/>
    <property type="evidence" value="ECO:0007669"/>
    <property type="project" value="TreeGrafter"/>
</dbReference>
<dbReference type="GO" id="GO:0005634">
    <property type="term" value="C:nucleus"/>
    <property type="evidence" value="ECO:0007669"/>
    <property type="project" value="TreeGrafter"/>
</dbReference>
<evidence type="ECO:0000259" key="2">
    <source>
        <dbReference type="PROSITE" id="PS50891"/>
    </source>
</evidence>
<dbReference type="EMBL" id="JAYMYS010000008">
    <property type="protein sequence ID" value="KAK7385709.1"/>
    <property type="molecule type" value="Genomic_DNA"/>
</dbReference>
<dbReference type="PANTHER" id="PTHR31529:SF50">
    <property type="entry name" value="LOB DOMAIN PROTEIN"/>
    <property type="match status" value="1"/>
</dbReference>
<dbReference type="InterPro" id="IPR004883">
    <property type="entry name" value="LOB"/>
</dbReference>
<name>A0AAN9X9J9_PSOTE</name>
<evidence type="ECO:0000313" key="3">
    <source>
        <dbReference type="EMBL" id="KAK7385709.1"/>
    </source>
</evidence>
<gene>
    <name evidence="3" type="ORF">VNO78_31521</name>
</gene>
<comment type="caution">
    <text evidence="3">The sequence shown here is derived from an EMBL/GenBank/DDBJ whole genome shotgun (WGS) entry which is preliminary data.</text>
</comment>
<dbReference type="GO" id="GO:0045893">
    <property type="term" value="P:positive regulation of DNA-templated transcription"/>
    <property type="evidence" value="ECO:0007669"/>
    <property type="project" value="TreeGrafter"/>
</dbReference>
<feature type="domain" description="LOB" evidence="2">
    <location>
        <begin position="81"/>
        <end position="183"/>
    </location>
</feature>
<proteinExistence type="inferred from homology"/>
<dbReference type="PANTHER" id="PTHR31529">
    <property type="entry name" value="LOB DOMAIN CONTAINING PROTEIN"/>
    <property type="match status" value="1"/>
</dbReference>
<organism evidence="3 4">
    <name type="scientific">Psophocarpus tetragonolobus</name>
    <name type="common">Winged bean</name>
    <name type="synonym">Dolichos tetragonolobus</name>
    <dbReference type="NCBI Taxonomy" id="3891"/>
    <lineage>
        <taxon>Eukaryota</taxon>
        <taxon>Viridiplantae</taxon>
        <taxon>Streptophyta</taxon>
        <taxon>Embryophyta</taxon>
        <taxon>Tracheophyta</taxon>
        <taxon>Spermatophyta</taxon>
        <taxon>Magnoliopsida</taxon>
        <taxon>eudicotyledons</taxon>
        <taxon>Gunneridae</taxon>
        <taxon>Pentapetalae</taxon>
        <taxon>rosids</taxon>
        <taxon>fabids</taxon>
        <taxon>Fabales</taxon>
        <taxon>Fabaceae</taxon>
        <taxon>Papilionoideae</taxon>
        <taxon>50 kb inversion clade</taxon>
        <taxon>NPAAA clade</taxon>
        <taxon>indigoferoid/millettioid clade</taxon>
        <taxon>Phaseoleae</taxon>
        <taxon>Psophocarpus</taxon>
    </lineage>
</organism>
<evidence type="ECO:0000256" key="1">
    <source>
        <dbReference type="ARBA" id="ARBA00005474"/>
    </source>
</evidence>
<protein>
    <recommendedName>
        <fullName evidence="2">LOB domain-containing protein</fullName>
    </recommendedName>
</protein>